<dbReference type="CDD" id="cd09271">
    <property type="entry name" value="RNase_H2-C"/>
    <property type="match status" value="1"/>
</dbReference>
<dbReference type="Proteomes" id="UP001324427">
    <property type="component" value="Unassembled WGS sequence"/>
</dbReference>
<comment type="caution">
    <text evidence="1">The sequence shown here is derived from an EMBL/GenBank/DDBJ whole genome shotgun (WGS) entry which is preliminary data.</text>
</comment>
<evidence type="ECO:0000313" key="2">
    <source>
        <dbReference type="Proteomes" id="UP001324427"/>
    </source>
</evidence>
<accession>A0AAV9JHH1</accession>
<dbReference type="PANTHER" id="PTHR47204">
    <property type="entry name" value="OS02G0168900 PROTEIN"/>
    <property type="match status" value="1"/>
</dbReference>
<dbReference type="EMBL" id="JAVFHQ010000022">
    <property type="protein sequence ID" value="KAK4544852.1"/>
    <property type="molecule type" value="Genomic_DNA"/>
</dbReference>
<dbReference type="InterPro" id="IPR013924">
    <property type="entry name" value="RNase_H2_suC"/>
</dbReference>
<name>A0AAV9JHH1_9PEZI</name>
<gene>
    <name evidence="1" type="ORF">LTR36_003756</name>
</gene>
<dbReference type="Pfam" id="PF08615">
    <property type="entry name" value="RNase_H2_suC"/>
    <property type="match status" value="1"/>
</dbReference>
<dbReference type="PANTHER" id="PTHR47204:SF1">
    <property type="entry name" value="RIBONUCLEASE H2 SUBUNIT C"/>
    <property type="match status" value="1"/>
</dbReference>
<dbReference type="GO" id="GO:0006401">
    <property type="term" value="P:RNA catabolic process"/>
    <property type="evidence" value="ECO:0007669"/>
    <property type="project" value="InterPro"/>
</dbReference>
<keyword evidence="2" id="KW-1185">Reference proteome</keyword>
<sequence length="177" mass="20110">MLALDTTKPSRKLTPNILPCTIKHNGPITTSKRYWAPSSSPSPNGVTQHTTYFRGRKLRGRAIRIPDGYQGYVLAKTDNLVPQKPAQKPHAHVNLFESEDRIEDELDEDKPVEVKMMEQKGCFDQIMVWEHEVEPEAGDEYIKGVEEWVAFAEAVCMIPVTPVQTTHARTHTWLMGK</sequence>
<dbReference type="GO" id="GO:0032299">
    <property type="term" value="C:ribonuclease H2 complex"/>
    <property type="evidence" value="ECO:0007669"/>
    <property type="project" value="InterPro"/>
</dbReference>
<organism evidence="1 2">
    <name type="scientific">Oleoguttula mirabilis</name>
    <dbReference type="NCBI Taxonomy" id="1507867"/>
    <lineage>
        <taxon>Eukaryota</taxon>
        <taxon>Fungi</taxon>
        <taxon>Dikarya</taxon>
        <taxon>Ascomycota</taxon>
        <taxon>Pezizomycotina</taxon>
        <taxon>Dothideomycetes</taxon>
        <taxon>Dothideomycetidae</taxon>
        <taxon>Mycosphaerellales</taxon>
        <taxon>Teratosphaeriaceae</taxon>
        <taxon>Oleoguttula</taxon>
    </lineage>
</organism>
<reference evidence="1 2" key="1">
    <citation type="submission" date="2021-11" db="EMBL/GenBank/DDBJ databases">
        <title>Black yeast isolated from Biological Soil Crust.</title>
        <authorList>
            <person name="Kurbessoian T."/>
        </authorList>
    </citation>
    <scope>NUCLEOTIDE SEQUENCE [LARGE SCALE GENOMIC DNA]</scope>
    <source>
        <strain evidence="1 2">CCFEE 5522</strain>
    </source>
</reference>
<evidence type="ECO:0000313" key="1">
    <source>
        <dbReference type="EMBL" id="KAK4544852.1"/>
    </source>
</evidence>
<dbReference type="AlphaFoldDB" id="A0AAV9JHH1"/>
<protein>
    <submittedName>
        <fullName evidence="1">Uncharacterized protein</fullName>
    </submittedName>
</protein>
<proteinExistence type="predicted"/>
<dbReference type="Gene3D" id="2.40.128.680">
    <property type="match status" value="1"/>
</dbReference>